<protein>
    <submittedName>
        <fullName evidence="1">Uncharacterized protein</fullName>
    </submittedName>
</protein>
<gene>
    <name evidence="1" type="ORF">DTL70_04280</name>
</gene>
<comment type="caution">
    <text evidence="1">The sequence shown here is derived from an EMBL/GenBank/DDBJ whole genome shotgun (WGS) entry which is preliminary data.</text>
</comment>
<name>A0A367FCI1_9ACTN</name>
<dbReference type="Proteomes" id="UP000252914">
    <property type="component" value="Unassembled WGS sequence"/>
</dbReference>
<evidence type="ECO:0000313" key="2">
    <source>
        <dbReference type="Proteomes" id="UP000252914"/>
    </source>
</evidence>
<dbReference type="EMBL" id="QOIN01000028">
    <property type="protein sequence ID" value="RCG27562.1"/>
    <property type="molecule type" value="Genomic_DNA"/>
</dbReference>
<sequence>MVKISRSTKDMVEGAGFSLDPQTAGGEDLVMVFKGSVLRGLPVGKAITALLGQWQAMGHEPRGTTKRLGMFPTLDEALVAVMLHSDSTFGLDDR</sequence>
<keyword evidence="2" id="KW-1185">Reference proteome</keyword>
<accession>A0A367FCI1</accession>
<proteinExistence type="predicted"/>
<organism evidence="1 2">
    <name type="scientific">Streptomyces diacarni</name>
    <dbReference type="NCBI Taxonomy" id="2800381"/>
    <lineage>
        <taxon>Bacteria</taxon>
        <taxon>Bacillati</taxon>
        <taxon>Actinomycetota</taxon>
        <taxon>Actinomycetes</taxon>
        <taxon>Kitasatosporales</taxon>
        <taxon>Streptomycetaceae</taxon>
        <taxon>Streptomyces</taxon>
    </lineage>
</organism>
<dbReference type="RefSeq" id="WP_114020472.1">
    <property type="nucleotide sequence ID" value="NZ_JBEYTF010000026.1"/>
</dbReference>
<reference evidence="1 2" key="1">
    <citation type="submission" date="2018-06" db="EMBL/GenBank/DDBJ databases">
        <title>Streptomyces reniochalinae sp. nov. and Streptomyces diacarnus sp. nov. from marine sponges.</title>
        <authorList>
            <person name="Li L."/>
        </authorList>
    </citation>
    <scope>NUCLEOTIDE SEQUENCE [LARGE SCALE GENOMIC DNA]</scope>
    <source>
        <strain evidence="1 2">LHW51701</strain>
    </source>
</reference>
<dbReference type="AlphaFoldDB" id="A0A367FCI1"/>
<evidence type="ECO:0000313" key="1">
    <source>
        <dbReference type="EMBL" id="RCG27562.1"/>
    </source>
</evidence>